<protein>
    <submittedName>
        <fullName evidence="1">Uncharacterized protein</fullName>
    </submittedName>
</protein>
<dbReference type="AlphaFoldDB" id="A0A2G8JQ41"/>
<reference evidence="1 2" key="1">
    <citation type="journal article" date="2017" name="PLoS Biol.">
        <title>The sea cucumber genome provides insights into morphological evolution and visceral regeneration.</title>
        <authorList>
            <person name="Zhang X."/>
            <person name="Sun L."/>
            <person name="Yuan J."/>
            <person name="Sun Y."/>
            <person name="Gao Y."/>
            <person name="Zhang L."/>
            <person name="Li S."/>
            <person name="Dai H."/>
            <person name="Hamel J.F."/>
            <person name="Liu C."/>
            <person name="Yu Y."/>
            <person name="Liu S."/>
            <person name="Lin W."/>
            <person name="Guo K."/>
            <person name="Jin S."/>
            <person name="Xu P."/>
            <person name="Storey K.B."/>
            <person name="Huan P."/>
            <person name="Zhang T."/>
            <person name="Zhou Y."/>
            <person name="Zhang J."/>
            <person name="Lin C."/>
            <person name="Li X."/>
            <person name="Xing L."/>
            <person name="Huo D."/>
            <person name="Sun M."/>
            <person name="Wang L."/>
            <person name="Mercier A."/>
            <person name="Li F."/>
            <person name="Yang H."/>
            <person name="Xiang J."/>
        </authorList>
    </citation>
    <scope>NUCLEOTIDE SEQUENCE [LARGE SCALE GENOMIC DNA]</scope>
    <source>
        <strain evidence="1">Shaxun</strain>
        <tissue evidence="1">Muscle</tissue>
    </source>
</reference>
<name>A0A2G8JQ41_STIJA</name>
<evidence type="ECO:0000313" key="2">
    <source>
        <dbReference type="Proteomes" id="UP000230750"/>
    </source>
</evidence>
<accession>A0A2G8JQ41</accession>
<organism evidence="1 2">
    <name type="scientific">Stichopus japonicus</name>
    <name type="common">Sea cucumber</name>
    <dbReference type="NCBI Taxonomy" id="307972"/>
    <lineage>
        <taxon>Eukaryota</taxon>
        <taxon>Metazoa</taxon>
        <taxon>Echinodermata</taxon>
        <taxon>Eleutherozoa</taxon>
        <taxon>Echinozoa</taxon>
        <taxon>Holothuroidea</taxon>
        <taxon>Aspidochirotacea</taxon>
        <taxon>Aspidochirotida</taxon>
        <taxon>Stichopodidae</taxon>
        <taxon>Apostichopus</taxon>
    </lineage>
</organism>
<keyword evidence="2" id="KW-1185">Reference proteome</keyword>
<comment type="caution">
    <text evidence="1">The sequence shown here is derived from an EMBL/GenBank/DDBJ whole genome shotgun (WGS) entry which is preliminary data.</text>
</comment>
<sequence>MFSRIITTNVKRNSTDVILDHDKKEEWLILINERITELTSEGINWSIAMVMSTTKWCTMVTLKYYSVEDGEVKIPTYALPDLEICNNHNSYETVDKKATTKSKETLDNDHLKHFQHTNKSFEQIDKNKGIVANANGKMVDEASMREDNESSRKIFTEEKEAVVFCDRGPQYINYKVTGHTSS</sequence>
<dbReference type="Proteomes" id="UP000230750">
    <property type="component" value="Unassembled WGS sequence"/>
</dbReference>
<dbReference type="EMBL" id="MRZV01001448">
    <property type="protein sequence ID" value="PIK37795.1"/>
    <property type="molecule type" value="Genomic_DNA"/>
</dbReference>
<evidence type="ECO:0000313" key="1">
    <source>
        <dbReference type="EMBL" id="PIK37795.1"/>
    </source>
</evidence>
<proteinExistence type="predicted"/>
<gene>
    <name evidence="1" type="ORF">BSL78_25371</name>
</gene>